<dbReference type="InterPro" id="IPR029058">
    <property type="entry name" value="AB_hydrolase_fold"/>
</dbReference>
<dbReference type="PANTHER" id="PTHR11440">
    <property type="entry name" value="LECITHIN-CHOLESTEROL ACYLTRANSFERASE-RELATED"/>
    <property type="match status" value="1"/>
</dbReference>
<reference evidence="1" key="1">
    <citation type="journal article" date="2022" name="Int. J. Mol. Sci.">
        <title>Draft Genome of Tanacetum Coccineum: Genomic Comparison of Closely Related Tanacetum-Family Plants.</title>
        <authorList>
            <person name="Yamashiro T."/>
            <person name="Shiraishi A."/>
            <person name="Nakayama K."/>
            <person name="Satake H."/>
        </authorList>
    </citation>
    <scope>NUCLEOTIDE SEQUENCE</scope>
</reference>
<organism evidence="1 2">
    <name type="scientific">Tanacetum coccineum</name>
    <dbReference type="NCBI Taxonomy" id="301880"/>
    <lineage>
        <taxon>Eukaryota</taxon>
        <taxon>Viridiplantae</taxon>
        <taxon>Streptophyta</taxon>
        <taxon>Embryophyta</taxon>
        <taxon>Tracheophyta</taxon>
        <taxon>Spermatophyta</taxon>
        <taxon>Magnoliopsida</taxon>
        <taxon>eudicotyledons</taxon>
        <taxon>Gunneridae</taxon>
        <taxon>Pentapetalae</taxon>
        <taxon>asterids</taxon>
        <taxon>campanulids</taxon>
        <taxon>Asterales</taxon>
        <taxon>Asteraceae</taxon>
        <taxon>Asteroideae</taxon>
        <taxon>Anthemideae</taxon>
        <taxon>Anthemidinae</taxon>
        <taxon>Tanacetum</taxon>
    </lineage>
</organism>
<dbReference type="EMBL" id="BQNB010017254">
    <property type="protein sequence ID" value="GJT61048.1"/>
    <property type="molecule type" value="Genomic_DNA"/>
</dbReference>
<name>A0ABQ5FD01_9ASTR</name>
<evidence type="ECO:0000313" key="2">
    <source>
        <dbReference type="Proteomes" id="UP001151760"/>
    </source>
</evidence>
<keyword evidence="2" id="KW-1185">Reference proteome</keyword>
<accession>A0ABQ5FD01</accession>
<dbReference type="Proteomes" id="UP001151760">
    <property type="component" value="Unassembled WGS sequence"/>
</dbReference>
<proteinExistence type="predicted"/>
<dbReference type="InterPro" id="IPR003386">
    <property type="entry name" value="LACT/PDAT_acylTrfase"/>
</dbReference>
<reference evidence="1" key="2">
    <citation type="submission" date="2022-01" db="EMBL/GenBank/DDBJ databases">
        <authorList>
            <person name="Yamashiro T."/>
            <person name="Shiraishi A."/>
            <person name="Satake H."/>
            <person name="Nakayama K."/>
        </authorList>
    </citation>
    <scope>NUCLEOTIDE SEQUENCE</scope>
</reference>
<dbReference type="Pfam" id="PF02450">
    <property type="entry name" value="LCAT"/>
    <property type="match status" value="1"/>
</dbReference>
<comment type="caution">
    <text evidence="1">The sequence shown here is derived from an EMBL/GenBank/DDBJ whole genome shotgun (WGS) entry which is preliminary data.</text>
</comment>
<protein>
    <submittedName>
        <fullName evidence="1">Phospholipase A(1) LCAT3-like protein</fullName>
    </submittedName>
</protein>
<dbReference type="SUPFAM" id="SSF53474">
    <property type="entry name" value="alpha/beta-Hydrolases"/>
    <property type="match status" value="1"/>
</dbReference>
<gene>
    <name evidence="1" type="ORF">Tco_1004581</name>
</gene>
<dbReference type="Gene3D" id="3.40.50.1820">
    <property type="entry name" value="alpha/beta hydrolase"/>
    <property type="match status" value="1"/>
</dbReference>
<sequence>MMIRRYQVDYGCFQFQITSIIRFKRFDGFYKSYQMNENLSPHPGLKERLETTYEAAGGRKVNIISHSMGGLSVTCSISLHYDVFVKYVKKWITNASPFQGICVSGAPGCINDSLLTGLQFVYQGSQCINR</sequence>
<evidence type="ECO:0000313" key="1">
    <source>
        <dbReference type="EMBL" id="GJT61048.1"/>
    </source>
</evidence>